<evidence type="ECO:0000256" key="1">
    <source>
        <dbReference type="SAM" id="Phobius"/>
    </source>
</evidence>
<feature type="transmembrane region" description="Helical" evidence="1">
    <location>
        <begin position="56"/>
        <end position="74"/>
    </location>
</feature>
<keyword evidence="3" id="KW-1185">Reference proteome</keyword>
<evidence type="ECO:0000313" key="3">
    <source>
        <dbReference type="Proteomes" id="UP000054485"/>
    </source>
</evidence>
<reference evidence="3" key="2">
    <citation type="submission" date="2015-01" db="EMBL/GenBank/DDBJ databases">
        <title>Evolutionary Origins and Diversification of the Mycorrhizal Mutualists.</title>
        <authorList>
            <consortium name="DOE Joint Genome Institute"/>
            <consortium name="Mycorrhizal Genomics Consortium"/>
            <person name="Kohler A."/>
            <person name="Kuo A."/>
            <person name="Nagy L.G."/>
            <person name="Floudas D."/>
            <person name="Copeland A."/>
            <person name="Barry K.W."/>
            <person name="Cichocki N."/>
            <person name="Veneault-Fourrey C."/>
            <person name="LaButti K."/>
            <person name="Lindquist E.A."/>
            <person name="Lipzen A."/>
            <person name="Lundell T."/>
            <person name="Morin E."/>
            <person name="Murat C."/>
            <person name="Riley R."/>
            <person name="Ohm R."/>
            <person name="Sun H."/>
            <person name="Tunlid A."/>
            <person name="Henrissat B."/>
            <person name="Grigoriev I.V."/>
            <person name="Hibbett D.S."/>
            <person name="Martin F."/>
        </authorList>
    </citation>
    <scope>NUCLEOTIDE SEQUENCE [LARGE SCALE GENOMIC DNA]</scope>
    <source>
        <strain evidence="3">UH-Slu-Lm8-n1</strain>
    </source>
</reference>
<evidence type="ECO:0000313" key="2">
    <source>
        <dbReference type="EMBL" id="KIK39603.1"/>
    </source>
</evidence>
<dbReference type="InParanoid" id="A0A0D0B703"/>
<protein>
    <submittedName>
        <fullName evidence="2">Uncharacterized protein</fullName>
    </submittedName>
</protein>
<sequence>MKCTSAKYSSSTISGANWVPASLQRILWLPNRDDLIVKPLPEPSSYHRKGRCSRDIVIPYASAIASLLIVYVSMRSPGVADVVSVIGTCGRDYTSSLAGQVTVELEVYISRLKLRLLSV</sequence>
<dbReference type="EMBL" id="KN835336">
    <property type="protein sequence ID" value="KIK39603.1"/>
    <property type="molecule type" value="Genomic_DNA"/>
</dbReference>
<gene>
    <name evidence="2" type="ORF">CY34DRAFT_325684</name>
</gene>
<dbReference type="Proteomes" id="UP000054485">
    <property type="component" value="Unassembled WGS sequence"/>
</dbReference>
<dbReference type="AlphaFoldDB" id="A0A0D0B703"/>
<organism evidence="2 3">
    <name type="scientific">Suillus luteus UH-Slu-Lm8-n1</name>
    <dbReference type="NCBI Taxonomy" id="930992"/>
    <lineage>
        <taxon>Eukaryota</taxon>
        <taxon>Fungi</taxon>
        <taxon>Dikarya</taxon>
        <taxon>Basidiomycota</taxon>
        <taxon>Agaricomycotina</taxon>
        <taxon>Agaricomycetes</taxon>
        <taxon>Agaricomycetidae</taxon>
        <taxon>Boletales</taxon>
        <taxon>Suillineae</taxon>
        <taxon>Suillaceae</taxon>
        <taxon>Suillus</taxon>
    </lineage>
</organism>
<accession>A0A0D0B703</accession>
<proteinExistence type="predicted"/>
<reference evidence="2 3" key="1">
    <citation type="submission" date="2014-04" db="EMBL/GenBank/DDBJ databases">
        <authorList>
            <consortium name="DOE Joint Genome Institute"/>
            <person name="Kuo A."/>
            <person name="Ruytinx J."/>
            <person name="Rineau F."/>
            <person name="Colpaert J."/>
            <person name="Kohler A."/>
            <person name="Nagy L.G."/>
            <person name="Floudas D."/>
            <person name="Copeland A."/>
            <person name="Barry K.W."/>
            <person name="Cichocki N."/>
            <person name="Veneault-Fourrey C."/>
            <person name="LaButti K."/>
            <person name="Lindquist E.A."/>
            <person name="Lipzen A."/>
            <person name="Lundell T."/>
            <person name="Morin E."/>
            <person name="Murat C."/>
            <person name="Sun H."/>
            <person name="Tunlid A."/>
            <person name="Henrissat B."/>
            <person name="Grigoriev I.V."/>
            <person name="Hibbett D.S."/>
            <person name="Martin F."/>
            <person name="Nordberg H.P."/>
            <person name="Cantor M.N."/>
            <person name="Hua S.X."/>
        </authorList>
    </citation>
    <scope>NUCLEOTIDE SEQUENCE [LARGE SCALE GENOMIC DNA]</scope>
    <source>
        <strain evidence="2 3">UH-Slu-Lm8-n1</strain>
    </source>
</reference>
<dbReference type="OrthoDB" id="10470857at2759"/>
<name>A0A0D0B703_9AGAM</name>
<keyword evidence="1" id="KW-0472">Membrane</keyword>
<dbReference type="HOGENOM" id="CLU_2063008_0_0_1"/>
<keyword evidence="1" id="KW-1133">Transmembrane helix</keyword>
<keyword evidence="1" id="KW-0812">Transmembrane</keyword>